<keyword evidence="1 7" id="KW-0808">Transferase</keyword>
<feature type="binding site" evidence="7">
    <location>
        <position position="162"/>
    </location>
    <ligand>
        <name>Fe cation</name>
        <dbReference type="ChEBI" id="CHEBI:24875"/>
    </ligand>
</feature>
<dbReference type="InterPro" id="IPR000905">
    <property type="entry name" value="Gcp-like_dom"/>
</dbReference>
<dbReference type="GO" id="GO:0005737">
    <property type="term" value="C:cytoplasm"/>
    <property type="evidence" value="ECO:0007669"/>
    <property type="project" value="UniProtKB-SubCell"/>
</dbReference>
<feature type="binding site" evidence="7">
    <location>
        <position position="217"/>
    </location>
    <ligand>
        <name>substrate</name>
    </ligand>
</feature>
<keyword evidence="2 7" id="KW-0819">tRNA processing</keyword>
<feature type="binding site" evidence="7">
    <location>
        <begin position="184"/>
        <end position="188"/>
    </location>
    <ligand>
        <name>substrate</name>
    </ligand>
</feature>
<dbReference type="Gene3D" id="3.30.420.40">
    <property type="match status" value="2"/>
</dbReference>
<dbReference type="SUPFAM" id="SSF53067">
    <property type="entry name" value="Actin-like ATPase domain"/>
    <property type="match status" value="2"/>
</dbReference>
<accession>A0A1G4U0L9</accession>
<dbReference type="PANTHER" id="PTHR11735">
    <property type="entry name" value="TRNA N6-ADENOSINE THREONYLCARBAMOYLTRANSFERASE"/>
    <property type="match status" value="1"/>
</dbReference>
<dbReference type="HAMAP" id="MF_01445">
    <property type="entry name" value="TsaD"/>
    <property type="match status" value="1"/>
</dbReference>
<evidence type="ECO:0000259" key="8">
    <source>
        <dbReference type="Pfam" id="PF00814"/>
    </source>
</evidence>
<dbReference type="PRINTS" id="PR00789">
    <property type="entry name" value="OSIALOPTASE"/>
</dbReference>
<comment type="subcellular location">
    <subcellularLocation>
        <location evidence="7">Cytoplasm</location>
    </subcellularLocation>
</comment>
<evidence type="ECO:0000256" key="2">
    <source>
        <dbReference type="ARBA" id="ARBA00022694"/>
    </source>
</evidence>
<keyword evidence="4 7" id="KW-0408">Iron</keyword>
<feature type="binding site" evidence="7">
    <location>
        <position position="356"/>
    </location>
    <ligand>
        <name>Fe cation</name>
        <dbReference type="ChEBI" id="CHEBI:24875"/>
    </ligand>
</feature>
<evidence type="ECO:0000256" key="4">
    <source>
        <dbReference type="ARBA" id="ARBA00023004"/>
    </source>
</evidence>
<dbReference type="Proteomes" id="UP000198889">
    <property type="component" value="Unassembled WGS sequence"/>
</dbReference>
<sequence length="436" mass="44916">MSGFWPQYQYFVGRYGRIIAKPDDTVGPQAVRCRLNSLSNPVKSMRDLLLLGIETTCDETAAAVVRRRADGTGTILSNIVHSQTEDHAEYGGVVPEIAARAHVEVLDHLIARALRAAGLSLNEIDGIAAAAGPGLIGGVIVGLTTAKALALAAKKPLIAVNHLEAHALTARLTDKVPFPFLLLLVSGGHTQLVAVTGIGDYTKLGGTIDDAVGEAFDKTAKMLGLPYPGGPAVERAALKGDPARFALPRPLHGKPVPDFSLSGLKTAVRIEALKIAPLSEEDVNDLCASFQAAIVDVLSDRVRCALRVMRQRGLKPSALVLAGGVGANQAVRRALHKVAADGGTRLAVPPPELCTDNGAMIAWAGAERLARGLYDGLDVSPRARWPLAEVEAAALAVAGLAVPPAEDAAASEPAAGVGAAAAVLPAPSFGPAGTGG</sequence>
<feature type="binding site" evidence="7">
    <location>
        <position position="328"/>
    </location>
    <ligand>
        <name>substrate</name>
    </ligand>
</feature>
<dbReference type="GO" id="GO:0005506">
    <property type="term" value="F:iron ion binding"/>
    <property type="evidence" value="ECO:0007669"/>
    <property type="project" value="UniProtKB-UniRule"/>
</dbReference>
<evidence type="ECO:0000256" key="6">
    <source>
        <dbReference type="ARBA" id="ARBA00048117"/>
    </source>
</evidence>
<dbReference type="PANTHER" id="PTHR11735:SF6">
    <property type="entry name" value="TRNA N6-ADENOSINE THREONYLCARBAMOYLTRANSFERASE, MITOCHONDRIAL"/>
    <property type="match status" value="1"/>
</dbReference>
<keyword evidence="7" id="KW-0963">Cytoplasm</keyword>
<feature type="binding site" evidence="7">
    <location>
        <position position="234"/>
    </location>
    <ligand>
        <name>substrate</name>
    </ligand>
</feature>
<evidence type="ECO:0000256" key="7">
    <source>
        <dbReference type="HAMAP-Rule" id="MF_01445"/>
    </source>
</evidence>
<comment type="catalytic activity">
    <reaction evidence="6 7">
        <text>L-threonylcarbamoyladenylate + adenosine(37) in tRNA = N(6)-L-threonylcarbamoyladenosine(37) in tRNA + AMP + H(+)</text>
        <dbReference type="Rhea" id="RHEA:37059"/>
        <dbReference type="Rhea" id="RHEA-COMP:10162"/>
        <dbReference type="Rhea" id="RHEA-COMP:10163"/>
        <dbReference type="ChEBI" id="CHEBI:15378"/>
        <dbReference type="ChEBI" id="CHEBI:73682"/>
        <dbReference type="ChEBI" id="CHEBI:74411"/>
        <dbReference type="ChEBI" id="CHEBI:74418"/>
        <dbReference type="ChEBI" id="CHEBI:456215"/>
        <dbReference type="EC" id="2.3.1.234"/>
    </reaction>
</comment>
<keyword evidence="3 7" id="KW-0479">Metal-binding</keyword>
<dbReference type="NCBIfam" id="TIGR00329">
    <property type="entry name" value="gcp_kae1"/>
    <property type="match status" value="1"/>
</dbReference>
<feature type="binding site" evidence="7">
    <location>
        <position position="166"/>
    </location>
    <ligand>
        <name>Fe cation</name>
        <dbReference type="ChEBI" id="CHEBI:24875"/>
    </ligand>
</feature>
<dbReference type="FunFam" id="3.30.420.40:FF:000012">
    <property type="entry name" value="tRNA N6-adenosine threonylcarbamoyltransferase"/>
    <property type="match status" value="1"/>
</dbReference>
<dbReference type="InterPro" id="IPR043129">
    <property type="entry name" value="ATPase_NBD"/>
</dbReference>
<dbReference type="NCBIfam" id="TIGR03723">
    <property type="entry name" value="T6A_TsaD_YgjD"/>
    <property type="match status" value="1"/>
</dbReference>
<dbReference type="STRING" id="177413.SAMN05660859_3358"/>
<proteinExistence type="inferred from homology"/>
<evidence type="ECO:0000313" key="10">
    <source>
        <dbReference type="Proteomes" id="UP000198889"/>
    </source>
</evidence>
<evidence type="ECO:0000256" key="5">
    <source>
        <dbReference type="ARBA" id="ARBA00023315"/>
    </source>
</evidence>
<dbReference type="InterPro" id="IPR022450">
    <property type="entry name" value="TsaD"/>
</dbReference>
<dbReference type="EC" id="2.3.1.234" evidence="7"/>
<reference evidence="10" key="1">
    <citation type="submission" date="2016-10" db="EMBL/GenBank/DDBJ databases">
        <authorList>
            <person name="Varghese N."/>
            <person name="Submissions S."/>
        </authorList>
    </citation>
    <scope>NUCLEOTIDE SEQUENCE [LARGE SCALE GENOMIC DNA]</scope>
    <source>
        <strain evidence="10">CGMCC 1.1761</strain>
    </source>
</reference>
<dbReference type="AlphaFoldDB" id="A0A1G4U0L9"/>
<feature type="binding site" evidence="7">
    <location>
        <position position="230"/>
    </location>
    <ligand>
        <name>substrate</name>
    </ligand>
</feature>
<dbReference type="GO" id="GO:0002949">
    <property type="term" value="P:tRNA threonylcarbamoyladenosine modification"/>
    <property type="evidence" value="ECO:0007669"/>
    <property type="project" value="UniProtKB-UniRule"/>
</dbReference>
<dbReference type="EMBL" id="FMTP01000005">
    <property type="protein sequence ID" value="SCW87128.1"/>
    <property type="molecule type" value="Genomic_DNA"/>
</dbReference>
<comment type="similarity">
    <text evidence="7">Belongs to the KAE1 / TsaD family.</text>
</comment>
<dbReference type="CDD" id="cd24133">
    <property type="entry name" value="ASKHA_NBD_TsaD_bac"/>
    <property type="match status" value="1"/>
</dbReference>
<protein>
    <recommendedName>
        <fullName evidence="7">tRNA N6-adenosine threonylcarbamoyltransferase</fullName>
        <ecNumber evidence="7">2.3.1.234</ecNumber>
    </recommendedName>
    <alternativeName>
        <fullName evidence="7">N6-L-threonylcarbamoyladenine synthase</fullName>
        <shortName evidence="7">t(6)A synthase</shortName>
    </alternativeName>
    <alternativeName>
        <fullName evidence="7">t(6)A37 threonylcarbamoyladenosine biosynthesis protein TsaD</fullName>
    </alternativeName>
    <alternativeName>
        <fullName evidence="7">tRNA threonylcarbamoyladenosine biosynthesis protein TsaD</fullName>
    </alternativeName>
</protein>
<dbReference type="GO" id="GO:0061711">
    <property type="term" value="F:tRNA N(6)-L-threonylcarbamoyladenine synthase activity"/>
    <property type="evidence" value="ECO:0007669"/>
    <property type="project" value="UniProtKB-EC"/>
</dbReference>
<dbReference type="Pfam" id="PF00814">
    <property type="entry name" value="TsaD"/>
    <property type="match status" value="1"/>
</dbReference>
<keyword evidence="5 7" id="KW-0012">Acyltransferase</keyword>
<evidence type="ECO:0000256" key="3">
    <source>
        <dbReference type="ARBA" id="ARBA00022723"/>
    </source>
</evidence>
<dbReference type="InterPro" id="IPR017861">
    <property type="entry name" value="KAE1/TsaD"/>
</dbReference>
<comment type="cofactor">
    <cofactor evidence="7">
        <name>Fe(2+)</name>
        <dbReference type="ChEBI" id="CHEBI:29033"/>
    </cofactor>
    <text evidence="7">Binds 1 Fe(2+) ion per subunit.</text>
</comment>
<comment type="function">
    <text evidence="7">Required for the formation of a threonylcarbamoyl group on adenosine at position 37 (t(6)A37) in tRNAs that read codons beginning with adenine. Is involved in the transfer of the threonylcarbamoyl moiety of threonylcarbamoyl-AMP (TC-AMP) to the N6 group of A37, together with TsaE and TsaB. TsaD likely plays a direct catalytic role in this reaction.</text>
</comment>
<evidence type="ECO:0000313" key="9">
    <source>
        <dbReference type="EMBL" id="SCW87128.1"/>
    </source>
</evidence>
<evidence type="ECO:0000256" key="1">
    <source>
        <dbReference type="ARBA" id="ARBA00022679"/>
    </source>
</evidence>
<name>A0A1G4U0L9_9HYPH</name>
<organism evidence="9 10">
    <name type="scientific">Ancylobacter rudongensis</name>
    <dbReference type="NCBI Taxonomy" id="177413"/>
    <lineage>
        <taxon>Bacteria</taxon>
        <taxon>Pseudomonadati</taxon>
        <taxon>Pseudomonadota</taxon>
        <taxon>Alphaproteobacteria</taxon>
        <taxon>Hyphomicrobiales</taxon>
        <taxon>Xanthobacteraceae</taxon>
        <taxon>Ancylobacter</taxon>
    </lineage>
</organism>
<keyword evidence="10" id="KW-1185">Reference proteome</keyword>
<gene>
    <name evidence="7" type="primary">tsaD</name>
    <name evidence="9" type="ORF">SAMN05660859_3358</name>
</gene>
<feature type="domain" description="Gcp-like" evidence="8">
    <location>
        <begin position="74"/>
        <end position="363"/>
    </location>
</feature>